<gene>
    <name evidence="2" type="ORF">BAY60_06115</name>
</gene>
<dbReference type="SUPFAM" id="SSF53474">
    <property type="entry name" value="alpha/beta-Hydrolases"/>
    <property type="match status" value="1"/>
</dbReference>
<name>A0A2V4BBK2_9PSEU</name>
<dbReference type="AlphaFoldDB" id="A0A2V4BBK2"/>
<dbReference type="PANTHER" id="PTHR46623:SF6">
    <property type="entry name" value="ALPHA_BETA-HYDROLASES SUPERFAMILY PROTEIN"/>
    <property type="match status" value="1"/>
</dbReference>
<dbReference type="InterPro" id="IPR029058">
    <property type="entry name" value="AB_hydrolase_fold"/>
</dbReference>
<dbReference type="OrthoDB" id="188362at2"/>
<dbReference type="InterPro" id="IPR051049">
    <property type="entry name" value="Dienelactone_hydrolase-like"/>
</dbReference>
<dbReference type="Pfam" id="PF01738">
    <property type="entry name" value="DLH"/>
    <property type="match status" value="1"/>
</dbReference>
<keyword evidence="3" id="KW-1185">Reference proteome</keyword>
<evidence type="ECO:0000313" key="2">
    <source>
        <dbReference type="EMBL" id="PXY31902.1"/>
    </source>
</evidence>
<comment type="caution">
    <text evidence="2">The sequence shown here is derived from an EMBL/GenBank/DDBJ whole genome shotgun (WGS) entry which is preliminary data.</text>
</comment>
<proteinExistence type="predicted"/>
<protein>
    <submittedName>
        <fullName evidence="2">Carboxymethylenebutenolidase</fullName>
    </submittedName>
</protein>
<dbReference type="InterPro" id="IPR002925">
    <property type="entry name" value="Dienelactn_hydro"/>
</dbReference>
<accession>A0A2V4BBK2</accession>
<dbReference type="RefSeq" id="WP_112279936.1">
    <property type="nucleotide sequence ID" value="NZ_MASW01000001.1"/>
</dbReference>
<dbReference type="GO" id="GO:0016787">
    <property type="term" value="F:hydrolase activity"/>
    <property type="evidence" value="ECO:0007669"/>
    <property type="project" value="InterPro"/>
</dbReference>
<organism evidence="2 3">
    <name type="scientific">Prauserella muralis</name>
    <dbReference type="NCBI Taxonomy" id="588067"/>
    <lineage>
        <taxon>Bacteria</taxon>
        <taxon>Bacillati</taxon>
        <taxon>Actinomycetota</taxon>
        <taxon>Actinomycetes</taxon>
        <taxon>Pseudonocardiales</taxon>
        <taxon>Pseudonocardiaceae</taxon>
        <taxon>Prauserella</taxon>
    </lineage>
</organism>
<dbReference type="EMBL" id="MASW01000001">
    <property type="protein sequence ID" value="PXY31902.1"/>
    <property type="molecule type" value="Genomic_DNA"/>
</dbReference>
<dbReference type="PANTHER" id="PTHR46623">
    <property type="entry name" value="CARBOXYMETHYLENEBUTENOLIDASE-RELATED"/>
    <property type="match status" value="1"/>
</dbReference>
<sequence>MTQTHTDDYERADGRGIRVTFAEPEGSVRGGLVVLHEADVVTDTVRLLLTGLAGEGWLAIAPHLASRGGELGVDDVLAATDIALAWLADRGVRADLMGIVGFDLGGTAALVVASSRTLGAAVSVGGRGISTPVSAELPALVDIAGRLTSPWLGLYGDAGEEGGADVEALREAAGAATVAANVVRFPGTDHRFDADPEAAEQAWQRTLDWFDAHLR</sequence>
<evidence type="ECO:0000313" key="3">
    <source>
        <dbReference type="Proteomes" id="UP000249915"/>
    </source>
</evidence>
<reference evidence="2 3" key="1">
    <citation type="submission" date="2016-07" db="EMBL/GenBank/DDBJ databases">
        <title>Draft genome sequence of Prauserella muralis DSM 45305, isolated from a mould-covered wall in an indoor environment.</title>
        <authorList>
            <person name="Ruckert C."/>
            <person name="Albersmeier A."/>
            <person name="Jiang C.-L."/>
            <person name="Jiang Y."/>
            <person name="Kalinowski J."/>
            <person name="Schneider O."/>
            <person name="Winkler A."/>
            <person name="Zotchev S.B."/>
        </authorList>
    </citation>
    <scope>NUCLEOTIDE SEQUENCE [LARGE SCALE GENOMIC DNA]</scope>
    <source>
        <strain evidence="2 3">DSM 45305</strain>
    </source>
</reference>
<evidence type="ECO:0000259" key="1">
    <source>
        <dbReference type="Pfam" id="PF01738"/>
    </source>
</evidence>
<feature type="domain" description="Dienelactone hydrolase" evidence="1">
    <location>
        <begin position="18"/>
        <end position="213"/>
    </location>
</feature>
<dbReference type="Gene3D" id="3.40.50.1820">
    <property type="entry name" value="alpha/beta hydrolase"/>
    <property type="match status" value="1"/>
</dbReference>
<dbReference type="Proteomes" id="UP000249915">
    <property type="component" value="Unassembled WGS sequence"/>
</dbReference>